<dbReference type="PANTHER" id="PTHR46480:SF1">
    <property type="entry name" value="VOLTAGE-GATED HYDROGEN CHANNEL 1"/>
    <property type="match status" value="1"/>
</dbReference>
<keyword evidence="4" id="KW-0851">Voltage-gated channel</keyword>
<dbReference type="InterPro" id="IPR031846">
    <property type="entry name" value="Hvcn1"/>
</dbReference>
<evidence type="ECO:0000256" key="5">
    <source>
        <dbReference type="ARBA" id="ARBA00023065"/>
    </source>
</evidence>
<evidence type="ECO:0000256" key="4">
    <source>
        <dbReference type="ARBA" id="ARBA00022882"/>
    </source>
</evidence>
<proteinExistence type="predicted"/>
<feature type="transmembrane region" description="Helical" evidence="7">
    <location>
        <begin position="285"/>
        <end position="306"/>
    </location>
</feature>
<keyword evidence="6" id="KW-0407">Ion channel</keyword>
<evidence type="ECO:0000256" key="7">
    <source>
        <dbReference type="SAM" id="Phobius"/>
    </source>
</evidence>
<keyword evidence="7" id="KW-0812">Transmembrane</keyword>
<keyword evidence="7" id="KW-1133">Transmembrane helix</keyword>
<organism evidence="8 9">
    <name type="scientific">Mya arenaria</name>
    <name type="common">Soft-shell clam</name>
    <dbReference type="NCBI Taxonomy" id="6604"/>
    <lineage>
        <taxon>Eukaryota</taxon>
        <taxon>Metazoa</taxon>
        <taxon>Spiralia</taxon>
        <taxon>Lophotrochozoa</taxon>
        <taxon>Mollusca</taxon>
        <taxon>Bivalvia</taxon>
        <taxon>Autobranchia</taxon>
        <taxon>Heteroconchia</taxon>
        <taxon>Euheterodonta</taxon>
        <taxon>Imparidentia</taxon>
        <taxon>Neoheterodontei</taxon>
        <taxon>Myida</taxon>
        <taxon>Myoidea</taxon>
        <taxon>Myidae</taxon>
        <taxon>Mya</taxon>
    </lineage>
</organism>
<evidence type="ECO:0000256" key="6">
    <source>
        <dbReference type="ARBA" id="ARBA00023303"/>
    </source>
</evidence>
<dbReference type="EMBL" id="CP111015">
    <property type="protein sequence ID" value="WAR02270.1"/>
    <property type="molecule type" value="Genomic_DNA"/>
</dbReference>
<comment type="subcellular location">
    <subcellularLocation>
        <location evidence="1">Cell membrane</location>
        <topology evidence="1">Multi-pass membrane protein</topology>
    </subcellularLocation>
</comment>
<evidence type="ECO:0000313" key="8">
    <source>
        <dbReference type="EMBL" id="WAR02270.1"/>
    </source>
</evidence>
<dbReference type="PANTHER" id="PTHR46480">
    <property type="entry name" value="F20B24.22"/>
    <property type="match status" value="1"/>
</dbReference>
<feature type="transmembrane region" description="Helical" evidence="7">
    <location>
        <begin position="154"/>
        <end position="181"/>
    </location>
</feature>
<keyword evidence="5" id="KW-0406">Ion transport</keyword>
<gene>
    <name evidence="8" type="ORF">MAR_008828</name>
</gene>
<dbReference type="Proteomes" id="UP001164746">
    <property type="component" value="Chromosome 4"/>
</dbReference>
<keyword evidence="2" id="KW-0813">Transport</keyword>
<name>A0ABY7DX11_MYAAR</name>
<protein>
    <submittedName>
        <fullName evidence="8">Uncharacterized protein</fullName>
    </submittedName>
</protein>
<evidence type="ECO:0000313" key="9">
    <source>
        <dbReference type="Proteomes" id="UP001164746"/>
    </source>
</evidence>
<evidence type="ECO:0000256" key="2">
    <source>
        <dbReference type="ARBA" id="ARBA00022448"/>
    </source>
</evidence>
<keyword evidence="7" id="KW-0472">Membrane</keyword>
<accession>A0ABY7DX11</accession>
<evidence type="ECO:0000256" key="1">
    <source>
        <dbReference type="ARBA" id="ARBA00004651"/>
    </source>
</evidence>
<reference evidence="8" key="1">
    <citation type="submission" date="2022-11" db="EMBL/GenBank/DDBJ databases">
        <title>Centuries of genome instability and evolution in soft-shell clam transmissible cancer (bioRxiv).</title>
        <authorList>
            <person name="Hart S.F.M."/>
            <person name="Yonemitsu M.A."/>
            <person name="Giersch R.M."/>
            <person name="Beal B.F."/>
            <person name="Arriagada G."/>
            <person name="Davis B.W."/>
            <person name="Ostrander E.A."/>
            <person name="Goff S.P."/>
            <person name="Metzger M.J."/>
        </authorList>
    </citation>
    <scope>NUCLEOTIDE SEQUENCE</scope>
    <source>
        <strain evidence="8">MELC-2E11</strain>
        <tissue evidence="8">Siphon/mantle</tissue>
    </source>
</reference>
<sequence length="320" mass="35852">MGIYSQSGTLVSRPSSIDIRRQSLDRRASLDLYSDEGLKDLSRGLSLGRDSVIDPTDITAILHKKKKERQPFYSGTLASRPSSINIRRQSLDRRPSLDMLSDDGLKDLSHGLNLGRDSVIDPIDLSAILHKKKKEGQPFYRCRKRLNIWLHTHIALIVVCILSSLDAVCVIGQVICDILIMSDKLADYDKLHTKATGLLVEVIPKFFSDNSTDYLSWSFEKVVEHIETMHSGGTHLIEDHGSHDTGHVEHGGFSIFKRSNVGTPRASADDDHAEHDLLHELTHSFHIGSMVILSVLLAEAFLKIFAMGKHFLHHKLEKVV</sequence>
<keyword evidence="3" id="KW-1003">Cell membrane</keyword>
<keyword evidence="9" id="KW-1185">Reference proteome</keyword>
<evidence type="ECO:0000256" key="3">
    <source>
        <dbReference type="ARBA" id="ARBA00022475"/>
    </source>
</evidence>